<dbReference type="Gene3D" id="3.40.190.80">
    <property type="match status" value="1"/>
</dbReference>
<dbReference type="GO" id="GO:0008934">
    <property type="term" value="F:inositol monophosphate 1-phosphatase activity"/>
    <property type="evidence" value="ECO:0007669"/>
    <property type="project" value="TreeGrafter"/>
</dbReference>
<proteinExistence type="inferred from homology"/>
<feature type="binding site" evidence="4">
    <location>
        <position position="84"/>
    </location>
    <ligand>
        <name>Mg(2+)</name>
        <dbReference type="ChEBI" id="CHEBI:18420"/>
        <label>1</label>
        <note>catalytic</note>
    </ligand>
</feature>
<protein>
    <submittedName>
        <fullName evidence="5">3'(2'),5'-bisphosphate nucleotidase CysQ</fullName>
    </submittedName>
</protein>
<keyword evidence="3 4" id="KW-0460">Magnesium</keyword>
<reference evidence="5" key="1">
    <citation type="submission" date="2021-08" db="EMBL/GenBank/DDBJ databases">
        <title>Hoeflea bacterium WL0058 sp. nov., isolated from the sediment.</title>
        <authorList>
            <person name="Wang L."/>
            <person name="Zhang D."/>
        </authorList>
    </citation>
    <scope>NUCLEOTIDE SEQUENCE</scope>
    <source>
        <strain evidence="5">WL0058</strain>
    </source>
</reference>
<evidence type="ECO:0000313" key="5">
    <source>
        <dbReference type="EMBL" id="MBW8637392.1"/>
    </source>
</evidence>
<comment type="caution">
    <text evidence="5">The sequence shown here is derived from an EMBL/GenBank/DDBJ whole genome shotgun (WGS) entry which is preliminary data.</text>
</comment>
<organism evidence="5 6">
    <name type="scientific">Flavimaribacter sediminis</name>
    <dbReference type="NCBI Taxonomy" id="2865987"/>
    <lineage>
        <taxon>Bacteria</taxon>
        <taxon>Pseudomonadati</taxon>
        <taxon>Pseudomonadota</taxon>
        <taxon>Alphaproteobacteria</taxon>
        <taxon>Hyphomicrobiales</taxon>
        <taxon>Rhizobiaceae</taxon>
        <taxon>Flavimaribacter</taxon>
    </lineage>
</organism>
<dbReference type="PROSITE" id="PS00630">
    <property type="entry name" value="IMP_2"/>
    <property type="match status" value="1"/>
</dbReference>
<evidence type="ECO:0000313" key="6">
    <source>
        <dbReference type="Proteomes" id="UP001196509"/>
    </source>
</evidence>
<dbReference type="InterPro" id="IPR020550">
    <property type="entry name" value="Inositol_monophosphatase_CS"/>
</dbReference>
<dbReference type="GO" id="GO:0006020">
    <property type="term" value="P:inositol metabolic process"/>
    <property type="evidence" value="ECO:0007669"/>
    <property type="project" value="TreeGrafter"/>
</dbReference>
<dbReference type="PANTHER" id="PTHR20854:SF4">
    <property type="entry name" value="INOSITOL-1-MONOPHOSPHATASE-RELATED"/>
    <property type="match status" value="1"/>
</dbReference>
<gene>
    <name evidence="5" type="ORF">K1W69_09350</name>
</gene>
<dbReference type="CDD" id="cd01638">
    <property type="entry name" value="CysQ"/>
    <property type="match status" value="1"/>
</dbReference>
<dbReference type="PANTHER" id="PTHR20854">
    <property type="entry name" value="INOSITOL MONOPHOSPHATASE"/>
    <property type="match status" value="1"/>
</dbReference>
<evidence type="ECO:0000256" key="2">
    <source>
        <dbReference type="ARBA" id="ARBA00022723"/>
    </source>
</evidence>
<dbReference type="Pfam" id="PF00459">
    <property type="entry name" value="Inositol_P"/>
    <property type="match status" value="1"/>
</dbReference>
<name>A0AAE2ZMN7_9HYPH</name>
<dbReference type="SUPFAM" id="SSF56655">
    <property type="entry name" value="Carbohydrate phosphatase"/>
    <property type="match status" value="1"/>
</dbReference>
<dbReference type="AlphaFoldDB" id="A0AAE2ZMN7"/>
<dbReference type="PRINTS" id="PR00377">
    <property type="entry name" value="IMPHPHTASES"/>
</dbReference>
<dbReference type="GO" id="GO:0046854">
    <property type="term" value="P:phosphatidylinositol phosphate biosynthetic process"/>
    <property type="evidence" value="ECO:0007669"/>
    <property type="project" value="InterPro"/>
</dbReference>
<evidence type="ECO:0000256" key="4">
    <source>
        <dbReference type="PIRSR" id="PIRSR600760-2"/>
    </source>
</evidence>
<feature type="binding site" evidence="4">
    <location>
        <position position="87"/>
    </location>
    <ligand>
        <name>Mg(2+)</name>
        <dbReference type="ChEBI" id="CHEBI:18420"/>
        <label>1</label>
        <note>catalytic</note>
    </ligand>
</feature>
<dbReference type="GO" id="GO:0046872">
    <property type="term" value="F:metal ion binding"/>
    <property type="evidence" value="ECO:0007669"/>
    <property type="project" value="UniProtKB-KW"/>
</dbReference>
<feature type="binding site" evidence="4">
    <location>
        <position position="203"/>
    </location>
    <ligand>
        <name>Mg(2+)</name>
        <dbReference type="ChEBI" id="CHEBI:18420"/>
        <label>1</label>
        <note>catalytic</note>
    </ligand>
</feature>
<keyword evidence="6" id="KW-1185">Reference proteome</keyword>
<dbReference type="RefSeq" id="WP_220228100.1">
    <property type="nucleotide sequence ID" value="NZ_JAICBX010000002.1"/>
</dbReference>
<feature type="binding site" evidence="4">
    <location>
        <position position="66"/>
    </location>
    <ligand>
        <name>Mg(2+)</name>
        <dbReference type="ChEBI" id="CHEBI:18420"/>
        <label>1</label>
        <note>catalytic</note>
    </ligand>
</feature>
<dbReference type="Proteomes" id="UP001196509">
    <property type="component" value="Unassembled WGS sequence"/>
</dbReference>
<evidence type="ECO:0000256" key="3">
    <source>
        <dbReference type="ARBA" id="ARBA00022842"/>
    </source>
</evidence>
<dbReference type="InterPro" id="IPR000760">
    <property type="entry name" value="Inositol_monophosphatase-like"/>
</dbReference>
<dbReference type="GO" id="GO:0007165">
    <property type="term" value="P:signal transduction"/>
    <property type="evidence" value="ECO:0007669"/>
    <property type="project" value="TreeGrafter"/>
</dbReference>
<sequence length="258" mass="27241">MTTSDLALIRDAAREAASIAMGYFRRDPDVWYKDGTSPVSEADIAVNDYLQETLGRSRSDYGWLSEESADDLSRLGGAPVFVVDPLDGTRGFVGGQDQWCVSIGVVCDGVPQAGVLACPARDEYFEAAIGGPAMKNGQPIAVSSKGFEGRVAAPKSIMKKLSGGPLATMVHEVYIPSLAYRIAMVADGRLSATLVKANASDWDIAAADIILRQAGGSLVDINGNAPGYARATTKHDVLIAAANGMMSTLRRELEGVEL</sequence>
<evidence type="ECO:0000256" key="1">
    <source>
        <dbReference type="ARBA" id="ARBA00009759"/>
    </source>
</evidence>
<feature type="binding site" evidence="4">
    <location>
        <position position="86"/>
    </location>
    <ligand>
        <name>Mg(2+)</name>
        <dbReference type="ChEBI" id="CHEBI:18420"/>
        <label>1</label>
        <note>catalytic</note>
    </ligand>
</feature>
<keyword evidence="2 4" id="KW-0479">Metal-binding</keyword>
<dbReference type="Gene3D" id="3.30.540.10">
    <property type="entry name" value="Fructose-1,6-Bisphosphatase, subunit A, domain 1"/>
    <property type="match status" value="1"/>
</dbReference>
<accession>A0AAE2ZMN7</accession>
<dbReference type="EMBL" id="JAICBX010000002">
    <property type="protein sequence ID" value="MBW8637392.1"/>
    <property type="molecule type" value="Genomic_DNA"/>
</dbReference>
<comment type="cofactor">
    <cofactor evidence="4">
        <name>Mg(2+)</name>
        <dbReference type="ChEBI" id="CHEBI:18420"/>
    </cofactor>
</comment>
<comment type="similarity">
    <text evidence="1">Belongs to the inositol monophosphatase superfamily.</text>
</comment>